<dbReference type="Gene3D" id="2.60.120.560">
    <property type="entry name" value="Exo-inulinase, domain 1"/>
    <property type="match status" value="1"/>
</dbReference>
<organism evidence="2">
    <name type="scientific">freshwater metagenome</name>
    <dbReference type="NCBI Taxonomy" id="449393"/>
    <lineage>
        <taxon>unclassified sequences</taxon>
        <taxon>metagenomes</taxon>
        <taxon>ecological metagenomes</taxon>
    </lineage>
</organism>
<protein>
    <submittedName>
        <fullName evidence="2">Unannotated protein</fullName>
    </submittedName>
</protein>
<proteinExistence type="predicted"/>
<reference evidence="2" key="1">
    <citation type="submission" date="2020-05" db="EMBL/GenBank/DDBJ databases">
        <authorList>
            <person name="Chiriac C."/>
            <person name="Salcher M."/>
            <person name="Ghai R."/>
            <person name="Kavagutti S V."/>
        </authorList>
    </citation>
    <scope>NUCLEOTIDE SEQUENCE</scope>
</reference>
<name>A0A6J7KZ33_9ZZZZ</name>
<feature type="compositionally biased region" description="Low complexity" evidence="1">
    <location>
        <begin position="26"/>
        <end position="55"/>
    </location>
</feature>
<sequence length="289" mass="30610">MGISFGVALRSTGTLVTDDYAFAATPSPTTTTSSSSTSSSTTSSTSTSTSTTTTTAPPVVNPVLFSESFTHADGLMTNEYAFWNPSGAGRVVDPNWEMTSGSLFAVGGVGWTGIPDNRDPNATSSNGTDSAIFRMTTRRIDFSNVSVSVRLRHEGYVSTPTTPAVAWDGVHLFLRYVSEESLYYASVNRRDNTTQIKKKVPGGPSNGGTYYTLASGRFPVVKGVWQDVTATISDRSDGSVLIELFANGALVASAIDNGVGGPVLRSGRLGLRGDNSQFSFDDFIVRSFP</sequence>
<accession>A0A6J7KZ33</accession>
<dbReference type="AlphaFoldDB" id="A0A6J7KZ33"/>
<evidence type="ECO:0000313" key="2">
    <source>
        <dbReference type="EMBL" id="CAB4961738.1"/>
    </source>
</evidence>
<gene>
    <name evidence="2" type="ORF">UFOPK3733_02495</name>
</gene>
<evidence type="ECO:0000256" key="1">
    <source>
        <dbReference type="SAM" id="MobiDB-lite"/>
    </source>
</evidence>
<dbReference type="EMBL" id="CAFBNC010000244">
    <property type="protein sequence ID" value="CAB4961738.1"/>
    <property type="molecule type" value="Genomic_DNA"/>
</dbReference>
<feature type="region of interest" description="Disordered" evidence="1">
    <location>
        <begin position="26"/>
        <end position="59"/>
    </location>
</feature>